<accession>A0A9D5CY25</accession>
<dbReference type="EMBL" id="JAGGNH010000002">
    <property type="protein sequence ID" value="KAJ0981463.1"/>
    <property type="molecule type" value="Genomic_DNA"/>
</dbReference>
<reference evidence="1" key="1">
    <citation type="submission" date="2021-03" db="EMBL/GenBank/DDBJ databases">
        <authorList>
            <person name="Li Z."/>
            <person name="Yang C."/>
        </authorList>
    </citation>
    <scope>NUCLEOTIDE SEQUENCE</scope>
    <source>
        <strain evidence="1">Dzin_1.0</strain>
        <tissue evidence="1">Leaf</tissue>
    </source>
</reference>
<gene>
    <name evidence="1" type="ORF">J5N97_009718</name>
</gene>
<reference evidence="1" key="2">
    <citation type="journal article" date="2022" name="Hortic Res">
        <title>The genome of Dioscorea zingiberensis sheds light on the biosynthesis, origin and evolution of the medicinally important diosgenin saponins.</title>
        <authorList>
            <person name="Li Y."/>
            <person name="Tan C."/>
            <person name="Li Z."/>
            <person name="Guo J."/>
            <person name="Li S."/>
            <person name="Chen X."/>
            <person name="Wang C."/>
            <person name="Dai X."/>
            <person name="Yang H."/>
            <person name="Song W."/>
            <person name="Hou L."/>
            <person name="Xu J."/>
            <person name="Tong Z."/>
            <person name="Xu A."/>
            <person name="Yuan X."/>
            <person name="Wang W."/>
            <person name="Yang Q."/>
            <person name="Chen L."/>
            <person name="Sun Z."/>
            <person name="Wang K."/>
            <person name="Pan B."/>
            <person name="Chen J."/>
            <person name="Bao Y."/>
            <person name="Liu F."/>
            <person name="Qi X."/>
            <person name="Gang D.R."/>
            <person name="Wen J."/>
            <person name="Li J."/>
        </authorList>
    </citation>
    <scope>NUCLEOTIDE SEQUENCE</scope>
    <source>
        <strain evidence="1">Dzin_1.0</strain>
    </source>
</reference>
<name>A0A9D5CY25_9LILI</name>
<comment type="caution">
    <text evidence="1">The sequence shown here is derived from an EMBL/GenBank/DDBJ whole genome shotgun (WGS) entry which is preliminary data.</text>
</comment>
<proteinExistence type="predicted"/>
<keyword evidence="2" id="KW-1185">Reference proteome</keyword>
<dbReference type="AlphaFoldDB" id="A0A9D5CY25"/>
<evidence type="ECO:0000313" key="2">
    <source>
        <dbReference type="Proteomes" id="UP001085076"/>
    </source>
</evidence>
<organism evidence="1 2">
    <name type="scientific">Dioscorea zingiberensis</name>
    <dbReference type="NCBI Taxonomy" id="325984"/>
    <lineage>
        <taxon>Eukaryota</taxon>
        <taxon>Viridiplantae</taxon>
        <taxon>Streptophyta</taxon>
        <taxon>Embryophyta</taxon>
        <taxon>Tracheophyta</taxon>
        <taxon>Spermatophyta</taxon>
        <taxon>Magnoliopsida</taxon>
        <taxon>Liliopsida</taxon>
        <taxon>Dioscoreales</taxon>
        <taxon>Dioscoreaceae</taxon>
        <taxon>Dioscorea</taxon>
    </lineage>
</organism>
<dbReference type="Proteomes" id="UP001085076">
    <property type="component" value="Miscellaneous, Linkage group lg02"/>
</dbReference>
<evidence type="ECO:0000313" key="1">
    <source>
        <dbReference type="EMBL" id="KAJ0981463.1"/>
    </source>
</evidence>
<sequence length="89" mass="9078">MVGNGIEGIGGNVDAGIVGITNPGTVGFGREGKGGNWVAGIVGAAGVSRRCRAAWPELLSTAASKAKRNSLFEAISTRKLIIKEKLIGK</sequence>
<protein>
    <submittedName>
        <fullName evidence="1">Uncharacterized protein</fullName>
    </submittedName>
</protein>